<keyword evidence="10" id="KW-1185">Reference proteome</keyword>
<feature type="transmembrane region" description="Helical" evidence="8">
    <location>
        <begin position="229"/>
        <end position="251"/>
    </location>
</feature>
<feature type="transmembrane region" description="Helical" evidence="8">
    <location>
        <begin position="180"/>
        <end position="198"/>
    </location>
</feature>
<dbReference type="RefSeq" id="WP_254673861.1">
    <property type="nucleotide sequence ID" value="NZ_JAMWDU010000002.1"/>
</dbReference>
<dbReference type="PANTHER" id="PTHR32196:SF21">
    <property type="entry name" value="ABC TRANSPORTER PERMEASE PROTEIN YPHD-RELATED"/>
    <property type="match status" value="1"/>
</dbReference>
<organism evidence="9 10">
    <name type="scientific">Devosia ureilytica</name>
    <dbReference type="NCBI Taxonomy" id="2952754"/>
    <lineage>
        <taxon>Bacteria</taxon>
        <taxon>Pseudomonadati</taxon>
        <taxon>Pseudomonadota</taxon>
        <taxon>Alphaproteobacteria</taxon>
        <taxon>Hyphomicrobiales</taxon>
        <taxon>Devosiaceae</taxon>
        <taxon>Devosia</taxon>
    </lineage>
</organism>
<keyword evidence="3" id="KW-1003">Cell membrane</keyword>
<dbReference type="Pfam" id="PF02653">
    <property type="entry name" value="BPD_transp_2"/>
    <property type="match status" value="1"/>
</dbReference>
<dbReference type="GO" id="GO:0005886">
    <property type="term" value="C:plasma membrane"/>
    <property type="evidence" value="ECO:0007669"/>
    <property type="project" value="UniProtKB-SubCell"/>
</dbReference>
<evidence type="ECO:0000256" key="1">
    <source>
        <dbReference type="ARBA" id="ARBA00004651"/>
    </source>
</evidence>
<proteinExistence type="predicted"/>
<evidence type="ECO:0000256" key="7">
    <source>
        <dbReference type="ARBA" id="ARBA00023136"/>
    </source>
</evidence>
<keyword evidence="6 8" id="KW-1133">Transmembrane helix</keyword>
<evidence type="ECO:0000313" key="9">
    <source>
        <dbReference type="EMBL" id="MCP8886447.1"/>
    </source>
</evidence>
<feature type="transmembrane region" description="Helical" evidence="8">
    <location>
        <begin position="62"/>
        <end position="86"/>
    </location>
</feature>
<dbReference type="EMBL" id="JAMWDU010000002">
    <property type="protein sequence ID" value="MCP8886447.1"/>
    <property type="molecule type" value="Genomic_DNA"/>
</dbReference>
<keyword evidence="4" id="KW-0997">Cell inner membrane</keyword>
<keyword evidence="5 8" id="KW-0812">Transmembrane</keyword>
<comment type="caution">
    <text evidence="9">The sequence shown here is derived from an EMBL/GenBank/DDBJ whole genome shotgun (WGS) entry which is preliminary data.</text>
</comment>
<dbReference type="InterPro" id="IPR001851">
    <property type="entry name" value="ABC_transp_permease"/>
</dbReference>
<feature type="transmembrane region" description="Helical" evidence="8">
    <location>
        <begin position="106"/>
        <end position="129"/>
    </location>
</feature>
<sequence length="334" mass="34527">MSQTNSITDVIDQSEHRGALSRLASHQTFWVFMAALLACLALSMLTDTFASERNLFNVSRNFAFVGIIALGMTAVIASGGIDLSVGSTVVLSAMTVAVLMSSGMPIWVGIPAALLVSVGVGLVNGALIAYAGMPPFVVTLGMLSVARSLAMVLSNNKMIYEFGPDHAVLLGLGGGSTFGLPNPLIVLAALAVLTGFLFKWTRWGQHIFAMGGNEQAAKLTGIAVRQLKVSVYVFSAVTAGLTGILEVGWLGGVTTNLGQAMELSVIAAAVIGGANLAGGVGTAFGAVVGALLIEVIRNSLILLGISTFWQGAFVGSFIVIAVAFDRFRNARSSD</sequence>
<gene>
    <name evidence="9" type="ORF">NF348_04970</name>
</gene>
<dbReference type="PANTHER" id="PTHR32196">
    <property type="entry name" value="ABC TRANSPORTER PERMEASE PROTEIN YPHD-RELATED-RELATED"/>
    <property type="match status" value="1"/>
</dbReference>
<dbReference type="Proteomes" id="UP001060275">
    <property type="component" value="Unassembled WGS sequence"/>
</dbReference>
<evidence type="ECO:0000256" key="3">
    <source>
        <dbReference type="ARBA" id="ARBA00022475"/>
    </source>
</evidence>
<keyword evidence="7 8" id="KW-0472">Membrane</keyword>
<evidence type="ECO:0000313" key="10">
    <source>
        <dbReference type="Proteomes" id="UP001060275"/>
    </source>
</evidence>
<comment type="subcellular location">
    <subcellularLocation>
        <location evidence="1">Cell membrane</location>
        <topology evidence="1">Multi-pass membrane protein</topology>
    </subcellularLocation>
</comment>
<evidence type="ECO:0000256" key="8">
    <source>
        <dbReference type="SAM" id="Phobius"/>
    </source>
</evidence>
<feature type="transmembrane region" description="Helical" evidence="8">
    <location>
        <begin position="29"/>
        <end position="50"/>
    </location>
</feature>
<feature type="transmembrane region" description="Helical" evidence="8">
    <location>
        <begin position="263"/>
        <end position="293"/>
    </location>
</feature>
<evidence type="ECO:0000256" key="5">
    <source>
        <dbReference type="ARBA" id="ARBA00022692"/>
    </source>
</evidence>
<reference evidence="9" key="1">
    <citation type="submission" date="2022-06" db="EMBL/GenBank/DDBJ databases">
        <title>Devosia sp. XJ19-45 genome assembly.</title>
        <authorList>
            <person name="Li B."/>
            <person name="Cai M."/>
            <person name="Nie G."/>
            <person name="Li W."/>
        </authorList>
    </citation>
    <scope>NUCLEOTIDE SEQUENCE</scope>
    <source>
        <strain evidence="9">XJ19-45</strain>
    </source>
</reference>
<dbReference type="AlphaFoldDB" id="A0A9Q4FRP8"/>
<feature type="transmembrane region" description="Helical" evidence="8">
    <location>
        <begin position="300"/>
        <end position="324"/>
    </location>
</feature>
<evidence type="ECO:0000256" key="6">
    <source>
        <dbReference type="ARBA" id="ARBA00022989"/>
    </source>
</evidence>
<keyword evidence="2" id="KW-0813">Transport</keyword>
<evidence type="ECO:0000256" key="4">
    <source>
        <dbReference type="ARBA" id="ARBA00022519"/>
    </source>
</evidence>
<dbReference type="GO" id="GO:0022857">
    <property type="term" value="F:transmembrane transporter activity"/>
    <property type="evidence" value="ECO:0007669"/>
    <property type="project" value="InterPro"/>
</dbReference>
<evidence type="ECO:0000256" key="2">
    <source>
        <dbReference type="ARBA" id="ARBA00022448"/>
    </source>
</evidence>
<protein>
    <submittedName>
        <fullName evidence="9">ABC transporter permease</fullName>
    </submittedName>
</protein>
<dbReference type="CDD" id="cd06579">
    <property type="entry name" value="TM_PBP1_transp_AraH_like"/>
    <property type="match status" value="1"/>
</dbReference>
<accession>A0A9Q4FRP8</accession>
<name>A0A9Q4FRP8_9HYPH</name>